<gene>
    <name evidence="1" type="ORF">S12H4_46951</name>
</gene>
<dbReference type="InterPro" id="IPR017850">
    <property type="entry name" value="Alkaline_phosphatase_core_sf"/>
</dbReference>
<dbReference type="EMBL" id="BARW01029175">
    <property type="protein sequence ID" value="GAJ06621.1"/>
    <property type="molecule type" value="Genomic_DNA"/>
</dbReference>
<evidence type="ECO:0000313" key="1">
    <source>
        <dbReference type="EMBL" id="GAJ06621.1"/>
    </source>
</evidence>
<feature type="non-terminal residue" evidence="1">
    <location>
        <position position="1"/>
    </location>
</feature>
<dbReference type="AlphaFoldDB" id="X1V377"/>
<protein>
    <recommendedName>
        <fullName evidence="2">N-sulphoglucosamine sulphohydrolase C-terminal domain-containing protein</fullName>
    </recommendedName>
</protein>
<evidence type="ECO:0008006" key="2">
    <source>
        <dbReference type="Google" id="ProtNLM"/>
    </source>
</evidence>
<name>X1V377_9ZZZZ</name>
<dbReference type="Gene3D" id="3.40.720.10">
    <property type="entry name" value="Alkaline Phosphatase, subunit A"/>
    <property type="match status" value="1"/>
</dbReference>
<comment type="caution">
    <text evidence="1">The sequence shown here is derived from an EMBL/GenBank/DDBJ whole genome shotgun (WGS) entry which is preliminary data.</text>
</comment>
<dbReference type="SUPFAM" id="SSF53649">
    <property type="entry name" value="Alkaline phosphatase-like"/>
    <property type="match status" value="1"/>
</dbReference>
<sequence length="107" mass="12540">RQAIITGFYKGFDRCIRDKEWSYIARPDKEPDELYNIQDDPQETKNIIDEYHEEALRLSKIFGSYFYQAPRRAIKGLQGRYEMASGKVEGHFFAHKGGIQRQFSGSE</sequence>
<organism evidence="1">
    <name type="scientific">marine sediment metagenome</name>
    <dbReference type="NCBI Taxonomy" id="412755"/>
    <lineage>
        <taxon>unclassified sequences</taxon>
        <taxon>metagenomes</taxon>
        <taxon>ecological metagenomes</taxon>
    </lineage>
</organism>
<accession>X1V377</accession>
<reference evidence="1" key="1">
    <citation type="journal article" date="2014" name="Front. Microbiol.">
        <title>High frequency of phylogenetically diverse reductive dehalogenase-homologous genes in deep subseafloor sedimentary metagenomes.</title>
        <authorList>
            <person name="Kawai M."/>
            <person name="Futagami T."/>
            <person name="Toyoda A."/>
            <person name="Takaki Y."/>
            <person name="Nishi S."/>
            <person name="Hori S."/>
            <person name="Arai W."/>
            <person name="Tsubouchi T."/>
            <person name="Morono Y."/>
            <person name="Uchiyama I."/>
            <person name="Ito T."/>
            <person name="Fujiyama A."/>
            <person name="Inagaki F."/>
            <person name="Takami H."/>
        </authorList>
    </citation>
    <scope>NUCLEOTIDE SEQUENCE</scope>
    <source>
        <strain evidence="1">Expedition CK06-06</strain>
    </source>
</reference>
<proteinExistence type="predicted"/>